<dbReference type="KEGG" id="bsa:Bacsa_3022"/>
<dbReference type="HOGENOM" id="CLU_044118_3_0_10"/>
<dbReference type="EMBL" id="CP002530">
    <property type="protein sequence ID" value="ADY37551.1"/>
    <property type="molecule type" value="Genomic_DNA"/>
</dbReference>
<dbReference type="STRING" id="667015.Bacsa_3022"/>
<dbReference type="Gene3D" id="3.40.190.80">
    <property type="match status" value="1"/>
</dbReference>
<dbReference type="InterPro" id="IPR050725">
    <property type="entry name" value="CysQ/Inositol_MonoPase"/>
</dbReference>
<comment type="subcellular location">
    <subcellularLocation>
        <location evidence="9">Cell inner membrane</location>
        <topology evidence="9">Peripheral membrane protein</topology>
        <orientation evidence="9">Cytoplasmic side</orientation>
    </subcellularLocation>
</comment>
<dbReference type="GO" id="GO:0046854">
    <property type="term" value="P:phosphatidylinositol phosphate biosynthetic process"/>
    <property type="evidence" value="ECO:0007669"/>
    <property type="project" value="InterPro"/>
</dbReference>
<gene>
    <name evidence="9" type="primary">cysQ</name>
    <name evidence="11" type="ordered locus">Bacsa_3022</name>
</gene>
<dbReference type="eggNOG" id="COG1218">
    <property type="taxonomic scope" value="Bacteria"/>
</dbReference>
<evidence type="ECO:0000313" key="11">
    <source>
        <dbReference type="EMBL" id="ADY37551.1"/>
    </source>
</evidence>
<feature type="binding site" evidence="9">
    <location>
        <begin position="89"/>
        <end position="92"/>
    </location>
    <ligand>
        <name>substrate</name>
    </ligand>
</feature>
<keyword evidence="3 9" id="KW-1003">Cell membrane</keyword>
<dbReference type="NCBIfam" id="TIGR01331">
    <property type="entry name" value="bisphos_cysQ"/>
    <property type="match status" value="1"/>
</dbReference>
<dbReference type="EC" id="3.1.3.7" evidence="9"/>
<dbReference type="CDD" id="cd01638">
    <property type="entry name" value="CysQ"/>
    <property type="match status" value="1"/>
</dbReference>
<feature type="binding site" evidence="10">
    <location>
        <position position="231"/>
    </location>
    <ligand>
        <name>Mg(2+)</name>
        <dbReference type="ChEBI" id="CHEBI:18420"/>
        <label>1</label>
        <note>catalytic</note>
    </ligand>
</feature>
<evidence type="ECO:0000256" key="9">
    <source>
        <dbReference type="HAMAP-Rule" id="MF_02095"/>
    </source>
</evidence>
<dbReference type="InterPro" id="IPR006240">
    <property type="entry name" value="CysQ"/>
</dbReference>
<dbReference type="GO" id="GO:0000287">
    <property type="term" value="F:magnesium ion binding"/>
    <property type="evidence" value="ECO:0007669"/>
    <property type="project" value="UniProtKB-UniRule"/>
</dbReference>
<feature type="binding site" evidence="9">
    <location>
        <position position="231"/>
    </location>
    <ligand>
        <name>Mg(2+)</name>
        <dbReference type="ChEBI" id="CHEBI:18420"/>
        <label>2</label>
    </ligand>
</feature>
<dbReference type="OrthoDB" id="9772456at2"/>
<sequence length="277" mass="31075">MEKEELMLAIRAALEAGAAIMNVYTDPNADFEIERKADNSPLTIADKRSNEVIMRRLSTLPYPVLSEEGKAIPAEKRMGWKNLWVVDPLDGTKEFIKRNGEFTVNIAFVSEGKPETGVIYIPVREELYFADKALGAYKVEHITALDTGETLESLQARAHRLPYSEDTSDDTFIIVASRSHLSAETGQYISEMEQKYPKVETVSRGSSLKLCLIAEGKADVYPRFAPTMEWDTAAGHAIVRASGGEVYQAEHPDTPLLYNKEDLLNPWFIAYPKKRKS</sequence>
<dbReference type="GO" id="GO:0000103">
    <property type="term" value="P:sulfate assimilation"/>
    <property type="evidence" value="ECO:0007669"/>
    <property type="project" value="TreeGrafter"/>
</dbReference>
<comment type="similarity">
    <text evidence="2 9">Belongs to the inositol monophosphatase superfamily. CysQ family.</text>
</comment>
<dbReference type="InterPro" id="IPR020583">
    <property type="entry name" value="Inositol_monoP_metal-BS"/>
</dbReference>
<feature type="binding site" evidence="9">
    <location>
        <position position="231"/>
    </location>
    <ligand>
        <name>substrate</name>
    </ligand>
</feature>
<evidence type="ECO:0000256" key="2">
    <source>
        <dbReference type="ARBA" id="ARBA00005289"/>
    </source>
</evidence>
<dbReference type="PROSITE" id="PS00630">
    <property type="entry name" value="IMP_2"/>
    <property type="match status" value="1"/>
</dbReference>
<evidence type="ECO:0000256" key="4">
    <source>
        <dbReference type="ARBA" id="ARBA00022519"/>
    </source>
</evidence>
<dbReference type="InterPro" id="IPR000760">
    <property type="entry name" value="Inositol_monophosphatase-like"/>
</dbReference>
<evidence type="ECO:0000256" key="3">
    <source>
        <dbReference type="ARBA" id="ARBA00022475"/>
    </source>
</evidence>
<organism evidence="11 12">
    <name type="scientific">Phocaeicola salanitronis (strain DSM 18170 / JCM 13657 / CCUG 60908 / BL78)</name>
    <name type="common">Bacteroides salanitronis</name>
    <dbReference type="NCBI Taxonomy" id="667015"/>
    <lineage>
        <taxon>Bacteria</taxon>
        <taxon>Pseudomonadati</taxon>
        <taxon>Bacteroidota</taxon>
        <taxon>Bacteroidia</taxon>
        <taxon>Bacteroidales</taxon>
        <taxon>Bacteroidaceae</taxon>
        <taxon>Phocaeicola</taxon>
    </lineage>
</organism>
<feature type="binding site" evidence="9">
    <location>
        <position position="67"/>
    </location>
    <ligand>
        <name>Mg(2+)</name>
        <dbReference type="ChEBI" id="CHEBI:18420"/>
        <label>1</label>
    </ligand>
</feature>
<accession>F0R2L3</accession>
<feature type="binding site" evidence="10">
    <location>
        <position position="87"/>
    </location>
    <ligand>
        <name>Mg(2+)</name>
        <dbReference type="ChEBI" id="CHEBI:18420"/>
        <label>1</label>
        <note>catalytic</note>
    </ligand>
</feature>
<comment type="catalytic activity">
    <reaction evidence="1 9">
        <text>adenosine 3',5'-bisphosphate + H2O = AMP + phosphate</text>
        <dbReference type="Rhea" id="RHEA:10040"/>
        <dbReference type="ChEBI" id="CHEBI:15377"/>
        <dbReference type="ChEBI" id="CHEBI:43474"/>
        <dbReference type="ChEBI" id="CHEBI:58343"/>
        <dbReference type="ChEBI" id="CHEBI:456215"/>
        <dbReference type="EC" id="3.1.3.7"/>
    </reaction>
</comment>
<feature type="binding site" evidence="9">
    <location>
        <position position="87"/>
    </location>
    <ligand>
        <name>Mg(2+)</name>
        <dbReference type="ChEBI" id="CHEBI:18420"/>
        <label>2</label>
    </ligand>
</feature>
<evidence type="ECO:0000256" key="5">
    <source>
        <dbReference type="ARBA" id="ARBA00022723"/>
    </source>
</evidence>
<keyword evidence="5 9" id="KW-0479">Metal-binding</keyword>
<dbReference type="PANTHER" id="PTHR43028">
    <property type="entry name" value="3'(2'),5'-BISPHOSPHATE NUCLEOTIDASE 1"/>
    <property type="match status" value="1"/>
</dbReference>
<dbReference type="SUPFAM" id="SSF56655">
    <property type="entry name" value="Carbohydrate phosphatase"/>
    <property type="match status" value="1"/>
</dbReference>
<protein>
    <recommendedName>
        <fullName evidence="9">3'(2'),5'-bisphosphate nucleotidase CysQ</fullName>
        <ecNumber evidence="9">3.1.3.7</ecNumber>
    </recommendedName>
    <alternativeName>
        <fullName evidence="9">3'(2'),5-bisphosphonucleoside 3'(2')-phosphohydrolase</fullName>
    </alternativeName>
    <alternativeName>
        <fullName evidence="9">3'-phosphoadenosine 5'-phosphate phosphatase</fullName>
        <shortName evidence="9">PAP phosphatase</shortName>
    </alternativeName>
</protein>
<keyword evidence="6 9" id="KW-0378">Hydrolase</keyword>
<name>F0R2L3_PHOSB</name>
<dbReference type="PANTHER" id="PTHR43028:SF5">
    <property type="entry name" value="3'(2'),5'-BISPHOSPHATE NUCLEOTIDASE 1"/>
    <property type="match status" value="1"/>
</dbReference>
<proteinExistence type="inferred from homology"/>
<dbReference type="GO" id="GO:0050427">
    <property type="term" value="P:3'-phosphoadenosine 5'-phosphosulfate metabolic process"/>
    <property type="evidence" value="ECO:0007669"/>
    <property type="project" value="TreeGrafter"/>
</dbReference>
<keyword evidence="4 9" id="KW-0997">Cell inner membrane</keyword>
<keyword evidence="7 9" id="KW-0460">Magnesium</keyword>
<reference evidence="11 12" key="1">
    <citation type="journal article" date="2011" name="Stand. Genomic Sci.">
        <title>Complete genome sequence of Bacteroides salanitronis type strain (BL78).</title>
        <authorList>
            <person name="Gronow S."/>
            <person name="Held B."/>
            <person name="Lucas S."/>
            <person name="Lapidus A."/>
            <person name="Del Rio T.G."/>
            <person name="Nolan M."/>
            <person name="Tice H."/>
            <person name="Deshpande S."/>
            <person name="Cheng J.F."/>
            <person name="Pitluck S."/>
            <person name="Liolios K."/>
            <person name="Pagani I."/>
            <person name="Ivanova N."/>
            <person name="Mavromatis K."/>
            <person name="Pati A."/>
            <person name="Tapia R."/>
            <person name="Han C."/>
            <person name="Goodwin L."/>
            <person name="Chen A."/>
            <person name="Palaniappan K."/>
            <person name="Land M."/>
            <person name="Hauser L."/>
            <person name="Chang Y.J."/>
            <person name="Jeffries C.D."/>
            <person name="Brambilla E.M."/>
            <person name="Rohde M."/>
            <person name="Goker M."/>
            <person name="Detter J.C."/>
            <person name="Woyke T."/>
            <person name="Bristow J."/>
            <person name="Markowitz V."/>
            <person name="Hugenholtz P."/>
            <person name="Kyrpides N.C."/>
            <person name="Klenk H.P."/>
            <person name="Eisen J.A."/>
        </authorList>
    </citation>
    <scope>NUCLEOTIDE SEQUENCE [LARGE SCALE GENOMIC DNA]</scope>
    <source>
        <strain evidence="11 12">DSM 18170</strain>
    </source>
</reference>
<dbReference type="GO" id="GO:0005886">
    <property type="term" value="C:plasma membrane"/>
    <property type="evidence" value="ECO:0007669"/>
    <property type="project" value="UniProtKB-SubCell"/>
</dbReference>
<dbReference type="FunFam" id="3.40.190.80:FF:000005">
    <property type="entry name" value="3'(2'),5'-bisphosphate nucleotidase CysQ"/>
    <property type="match status" value="1"/>
</dbReference>
<dbReference type="Pfam" id="PF00459">
    <property type="entry name" value="Inositol_P"/>
    <property type="match status" value="1"/>
</dbReference>
<dbReference type="AlphaFoldDB" id="F0R2L3"/>
<dbReference type="Proteomes" id="UP000007486">
    <property type="component" value="Chromosome"/>
</dbReference>
<keyword evidence="12" id="KW-1185">Reference proteome</keyword>
<dbReference type="PROSITE" id="PS00629">
    <property type="entry name" value="IMP_1"/>
    <property type="match status" value="1"/>
</dbReference>
<dbReference type="InterPro" id="IPR020550">
    <property type="entry name" value="Inositol_monophosphatase_CS"/>
</dbReference>
<comment type="function">
    <text evidence="9">Converts adenosine-3',5'-bisphosphate (PAP) to AMP.</text>
</comment>
<comment type="cofactor">
    <cofactor evidence="9 10">
        <name>Mg(2+)</name>
        <dbReference type="ChEBI" id="CHEBI:18420"/>
    </cofactor>
</comment>
<evidence type="ECO:0000256" key="7">
    <source>
        <dbReference type="ARBA" id="ARBA00022842"/>
    </source>
</evidence>
<evidence type="ECO:0000256" key="8">
    <source>
        <dbReference type="ARBA" id="ARBA00023136"/>
    </source>
</evidence>
<evidence type="ECO:0000256" key="6">
    <source>
        <dbReference type="ARBA" id="ARBA00022801"/>
    </source>
</evidence>
<evidence type="ECO:0000256" key="10">
    <source>
        <dbReference type="PIRSR" id="PIRSR600760-2"/>
    </source>
</evidence>
<feature type="binding site" evidence="9">
    <location>
        <position position="89"/>
    </location>
    <ligand>
        <name>Mg(2+)</name>
        <dbReference type="ChEBI" id="CHEBI:18420"/>
        <label>1</label>
    </ligand>
</feature>
<feature type="binding site" evidence="9">
    <location>
        <position position="87"/>
    </location>
    <ligand>
        <name>Mg(2+)</name>
        <dbReference type="ChEBI" id="CHEBI:18420"/>
        <label>1</label>
    </ligand>
</feature>
<dbReference type="RefSeq" id="WP_013618924.1">
    <property type="nucleotide sequence ID" value="NC_015164.1"/>
</dbReference>
<dbReference type="Gene3D" id="3.30.540.10">
    <property type="entry name" value="Fructose-1,6-Bisphosphatase, subunit A, domain 1"/>
    <property type="match status" value="1"/>
</dbReference>
<feature type="binding site" evidence="10">
    <location>
        <position position="89"/>
    </location>
    <ligand>
        <name>Mg(2+)</name>
        <dbReference type="ChEBI" id="CHEBI:18420"/>
        <label>1</label>
        <note>catalytic</note>
    </ligand>
</feature>
<feature type="binding site" evidence="9">
    <location>
        <position position="67"/>
    </location>
    <ligand>
        <name>substrate</name>
    </ligand>
</feature>
<feature type="binding site" evidence="10">
    <location>
        <position position="67"/>
    </location>
    <ligand>
        <name>Mg(2+)</name>
        <dbReference type="ChEBI" id="CHEBI:18420"/>
        <label>1</label>
        <note>catalytic</note>
    </ligand>
</feature>
<evidence type="ECO:0000313" key="12">
    <source>
        <dbReference type="Proteomes" id="UP000007486"/>
    </source>
</evidence>
<dbReference type="GO" id="GO:0008441">
    <property type="term" value="F:3'(2'),5'-bisphosphate nucleotidase activity"/>
    <property type="evidence" value="ECO:0007669"/>
    <property type="project" value="UniProtKB-UniRule"/>
</dbReference>
<keyword evidence="8 9" id="KW-0472">Membrane</keyword>
<dbReference type="HAMAP" id="MF_02095">
    <property type="entry name" value="CysQ"/>
    <property type="match status" value="1"/>
</dbReference>
<evidence type="ECO:0000256" key="1">
    <source>
        <dbReference type="ARBA" id="ARBA00001625"/>
    </source>
</evidence>
<feature type="binding site" evidence="9 10">
    <location>
        <position position="90"/>
    </location>
    <ligand>
        <name>Mg(2+)</name>
        <dbReference type="ChEBI" id="CHEBI:18420"/>
        <label>2</label>
    </ligand>
</feature>